<evidence type="ECO:0000256" key="2">
    <source>
        <dbReference type="ARBA" id="ARBA00023125"/>
    </source>
</evidence>
<evidence type="ECO:0000313" key="6">
    <source>
        <dbReference type="Proteomes" id="UP000479692"/>
    </source>
</evidence>
<dbReference type="PANTHER" id="PTHR36511">
    <property type="entry name" value="MERR FAMILY BACTERIAL REGULATORY PROTEIN"/>
    <property type="match status" value="1"/>
</dbReference>
<protein>
    <submittedName>
        <fullName evidence="5">Helix-turn-helix domain-containing protein</fullName>
    </submittedName>
</protein>
<dbReference type="RefSeq" id="WP_156640890.1">
    <property type="nucleotide sequence ID" value="NZ_WOXT01000001.1"/>
</dbReference>
<evidence type="ECO:0000256" key="3">
    <source>
        <dbReference type="ARBA" id="ARBA00023163"/>
    </source>
</evidence>
<dbReference type="GO" id="GO:0003677">
    <property type="term" value="F:DNA binding"/>
    <property type="evidence" value="ECO:0007669"/>
    <property type="project" value="UniProtKB-KW"/>
</dbReference>
<keyword evidence="2" id="KW-0238">DNA-binding</keyword>
<keyword evidence="3" id="KW-0804">Transcription</keyword>
<accession>A0A7C9HLG7</accession>
<dbReference type="InterPro" id="IPR052359">
    <property type="entry name" value="HTH-type_reg/antitoxin"/>
</dbReference>
<keyword evidence="6" id="KW-1185">Reference proteome</keyword>
<dbReference type="SUPFAM" id="SSF47413">
    <property type="entry name" value="lambda repressor-like DNA-binding domains"/>
    <property type="match status" value="1"/>
</dbReference>
<dbReference type="AlphaFoldDB" id="A0A7C9HLG7"/>
<organism evidence="5 6">
    <name type="scientific">Noviluteimonas gilva</name>
    <dbReference type="NCBI Taxonomy" id="2682097"/>
    <lineage>
        <taxon>Bacteria</taxon>
        <taxon>Pseudomonadati</taxon>
        <taxon>Pseudomonadota</taxon>
        <taxon>Gammaproteobacteria</taxon>
        <taxon>Lysobacterales</taxon>
        <taxon>Lysobacteraceae</taxon>
        <taxon>Noviluteimonas</taxon>
    </lineage>
</organism>
<dbReference type="PROSITE" id="PS50943">
    <property type="entry name" value="HTH_CROC1"/>
    <property type="match status" value="1"/>
</dbReference>
<dbReference type="Proteomes" id="UP000479692">
    <property type="component" value="Unassembled WGS sequence"/>
</dbReference>
<name>A0A7C9HLG7_9GAMM</name>
<dbReference type="InterPro" id="IPR001387">
    <property type="entry name" value="Cro/C1-type_HTH"/>
</dbReference>
<sequence length="98" mass="10964">MDAKLFKRLVGSMEAMDEIVRGERPPSREFHVDAVGVREIRKATGLSQQKFADIIHVNVGTLKNWEQGRREPTGPAKALLQVIKADPQYVIETLAHAT</sequence>
<keyword evidence="1" id="KW-0805">Transcription regulation</keyword>
<dbReference type="Pfam" id="PF01381">
    <property type="entry name" value="HTH_3"/>
    <property type="match status" value="1"/>
</dbReference>
<feature type="domain" description="HTH cro/C1-type" evidence="4">
    <location>
        <begin position="37"/>
        <end position="90"/>
    </location>
</feature>
<dbReference type="CDD" id="cd00093">
    <property type="entry name" value="HTH_XRE"/>
    <property type="match status" value="1"/>
</dbReference>
<dbReference type="Gene3D" id="1.10.260.40">
    <property type="entry name" value="lambda repressor-like DNA-binding domains"/>
    <property type="match status" value="1"/>
</dbReference>
<comment type="caution">
    <text evidence="5">The sequence shown here is derived from an EMBL/GenBank/DDBJ whole genome shotgun (WGS) entry which is preliminary data.</text>
</comment>
<reference evidence="5 6" key="1">
    <citation type="submission" date="2019-12" db="EMBL/GenBank/DDBJ databases">
        <authorList>
            <person name="Xu J."/>
        </authorList>
    </citation>
    <scope>NUCLEOTIDE SEQUENCE [LARGE SCALE GENOMIC DNA]</scope>
    <source>
        <strain evidence="5 6">HX-5-24</strain>
    </source>
</reference>
<dbReference type="InterPro" id="IPR010982">
    <property type="entry name" value="Lambda_DNA-bd_dom_sf"/>
</dbReference>
<proteinExistence type="predicted"/>
<evidence type="ECO:0000313" key="5">
    <source>
        <dbReference type="EMBL" id="MUV13712.1"/>
    </source>
</evidence>
<dbReference type="SMART" id="SM00530">
    <property type="entry name" value="HTH_XRE"/>
    <property type="match status" value="1"/>
</dbReference>
<dbReference type="EMBL" id="WOXT01000001">
    <property type="protein sequence ID" value="MUV13712.1"/>
    <property type="molecule type" value="Genomic_DNA"/>
</dbReference>
<gene>
    <name evidence="5" type="ORF">GN331_05760</name>
</gene>
<dbReference type="PANTHER" id="PTHR36511:SF4">
    <property type="entry name" value="ANTITOXIN MQSA"/>
    <property type="match status" value="1"/>
</dbReference>
<evidence type="ECO:0000256" key="1">
    <source>
        <dbReference type="ARBA" id="ARBA00023015"/>
    </source>
</evidence>
<evidence type="ECO:0000259" key="4">
    <source>
        <dbReference type="PROSITE" id="PS50943"/>
    </source>
</evidence>